<dbReference type="AlphaFoldDB" id="F3ZRN4"/>
<dbReference type="InterPro" id="IPR012318">
    <property type="entry name" value="HTH_CRP"/>
</dbReference>
<dbReference type="PROSITE" id="PS50042">
    <property type="entry name" value="CNMP_BINDING_3"/>
    <property type="match status" value="1"/>
</dbReference>
<dbReference type="HOGENOM" id="CLU_075053_4_1_10"/>
<evidence type="ECO:0000256" key="1">
    <source>
        <dbReference type="ARBA" id="ARBA00023015"/>
    </source>
</evidence>
<dbReference type="OrthoDB" id="1116216at2"/>
<keyword evidence="7" id="KW-1185">Reference proteome</keyword>
<accession>F3ZRN4</accession>
<proteinExistence type="predicted"/>
<dbReference type="Pfam" id="PF13545">
    <property type="entry name" value="HTH_Crp_2"/>
    <property type="match status" value="1"/>
</dbReference>
<dbReference type="SMART" id="SM00419">
    <property type="entry name" value="HTH_CRP"/>
    <property type="match status" value="1"/>
</dbReference>
<dbReference type="Proteomes" id="UP000018439">
    <property type="component" value="Chromosome"/>
</dbReference>
<keyword evidence="2" id="KW-0238">DNA-binding</keyword>
<dbReference type="CDD" id="cd00038">
    <property type="entry name" value="CAP_ED"/>
    <property type="match status" value="1"/>
</dbReference>
<sequence>MDEQKIREVLSRSSLFEGMFQGGIENFLTLYNYKIEEYTKHDVIALMGDSCTHLLVVLKGNVIARMVSDSGKFIQIEKMGEGRILAPAMLFATENVFPVNVIPDDDVVLLKMNKQEFLRAIQGNDRLLFNFIRIVSDVNRFLSDKIHFLSLRSLRGKLAQFFLTLSEAHGDSDQIELKLTRQELADKFGVSRQSLIRSLTELEDLGLISVQNRCITLLDRMRLSDEE</sequence>
<dbReference type="PROSITE" id="PS51063">
    <property type="entry name" value="HTH_CRP_2"/>
    <property type="match status" value="1"/>
</dbReference>
<dbReference type="GO" id="GO:0006355">
    <property type="term" value="P:regulation of DNA-templated transcription"/>
    <property type="evidence" value="ECO:0007669"/>
    <property type="project" value="InterPro"/>
</dbReference>
<dbReference type="eggNOG" id="COG0664">
    <property type="taxonomic scope" value="Bacteria"/>
</dbReference>
<dbReference type="STRING" id="679937.Bcop_1783"/>
<feature type="domain" description="HTH crp-type" evidence="5">
    <location>
        <begin position="152"/>
        <end position="221"/>
    </location>
</feature>
<evidence type="ECO:0000259" key="5">
    <source>
        <dbReference type="PROSITE" id="PS51063"/>
    </source>
</evidence>
<dbReference type="InterPro" id="IPR000595">
    <property type="entry name" value="cNMP-bd_dom"/>
</dbReference>
<dbReference type="CDD" id="cd00092">
    <property type="entry name" value="HTH_CRP"/>
    <property type="match status" value="1"/>
</dbReference>
<evidence type="ECO:0000256" key="2">
    <source>
        <dbReference type="ARBA" id="ARBA00023125"/>
    </source>
</evidence>
<gene>
    <name evidence="6" type="ORF">Bcop_1783</name>
</gene>
<keyword evidence="1" id="KW-0805">Transcription regulation</keyword>
<reference evidence="6 7" key="1">
    <citation type="journal article" date="2011" name="Stand. Genomic Sci.">
        <title>Non-contiguous finished genome sequence of Bacteroides coprosuis type strain (PC139).</title>
        <authorList>
            <person name="Land M."/>
            <person name="Held B."/>
            <person name="Gronow S."/>
            <person name="Abt B."/>
            <person name="Lucas S."/>
            <person name="Del Rio T.G."/>
            <person name="Nolan M."/>
            <person name="Tice H."/>
            <person name="Cheng J.F."/>
            <person name="Pitluck S."/>
            <person name="Liolios K."/>
            <person name="Pagani I."/>
            <person name="Ivanova N."/>
            <person name="Mavromatis K."/>
            <person name="Mikhailova N."/>
            <person name="Pati A."/>
            <person name="Tapia R."/>
            <person name="Han C."/>
            <person name="Goodwin L."/>
            <person name="Chen A."/>
            <person name="Palaniappan K."/>
            <person name="Hauser L."/>
            <person name="Brambilla E.M."/>
            <person name="Rohde M."/>
            <person name="Goker M."/>
            <person name="Detter J.C."/>
            <person name="Woyke T."/>
            <person name="Bristow J."/>
            <person name="Eisen J.A."/>
            <person name="Markowitz V."/>
            <person name="Hugenholtz P."/>
            <person name="Kyrpides N.C."/>
            <person name="Klenk H.P."/>
            <person name="Lapidus A."/>
        </authorList>
    </citation>
    <scope>NUCLEOTIDE SEQUENCE [LARGE SCALE GENOMIC DNA]</scope>
    <source>
        <strain evidence="6 7">DSM 18011</strain>
    </source>
</reference>
<keyword evidence="3" id="KW-0804">Transcription</keyword>
<dbReference type="Pfam" id="PF00027">
    <property type="entry name" value="cNMP_binding"/>
    <property type="match status" value="1"/>
</dbReference>
<evidence type="ECO:0000313" key="7">
    <source>
        <dbReference type="Proteomes" id="UP000018439"/>
    </source>
</evidence>
<organism evidence="6 7">
    <name type="scientific">Bacteroides coprosuis DSM 18011</name>
    <dbReference type="NCBI Taxonomy" id="679937"/>
    <lineage>
        <taxon>Bacteria</taxon>
        <taxon>Pseudomonadati</taxon>
        <taxon>Bacteroidota</taxon>
        <taxon>Bacteroidia</taxon>
        <taxon>Bacteroidales</taxon>
        <taxon>Bacteroidaceae</taxon>
        <taxon>Bacteroides</taxon>
    </lineage>
</organism>
<dbReference type="SUPFAM" id="SSF51206">
    <property type="entry name" value="cAMP-binding domain-like"/>
    <property type="match status" value="1"/>
</dbReference>
<dbReference type="EMBL" id="CM001167">
    <property type="protein sequence ID" value="EGJ71973.1"/>
    <property type="molecule type" value="Genomic_DNA"/>
</dbReference>
<dbReference type="InterPro" id="IPR018490">
    <property type="entry name" value="cNMP-bd_dom_sf"/>
</dbReference>
<feature type="domain" description="Cyclic nucleotide-binding" evidence="4">
    <location>
        <begin position="38"/>
        <end position="121"/>
    </location>
</feature>
<evidence type="ECO:0000313" key="6">
    <source>
        <dbReference type="EMBL" id="EGJ71973.1"/>
    </source>
</evidence>
<evidence type="ECO:0000256" key="3">
    <source>
        <dbReference type="ARBA" id="ARBA00023163"/>
    </source>
</evidence>
<dbReference type="SUPFAM" id="SSF46785">
    <property type="entry name" value="Winged helix' DNA-binding domain"/>
    <property type="match status" value="1"/>
</dbReference>
<name>F3ZRN4_9BACE</name>
<dbReference type="Gene3D" id="2.60.120.10">
    <property type="entry name" value="Jelly Rolls"/>
    <property type="match status" value="1"/>
</dbReference>
<evidence type="ECO:0000259" key="4">
    <source>
        <dbReference type="PROSITE" id="PS50042"/>
    </source>
</evidence>
<dbReference type="InterPro" id="IPR014710">
    <property type="entry name" value="RmlC-like_jellyroll"/>
</dbReference>
<protein>
    <submittedName>
        <fullName evidence="6">Transcriptional regulator, Crp/Fnr family</fullName>
    </submittedName>
</protein>
<dbReference type="GO" id="GO:0003677">
    <property type="term" value="F:DNA binding"/>
    <property type="evidence" value="ECO:0007669"/>
    <property type="project" value="UniProtKB-KW"/>
</dbReference>
<dbReference type="InterPro" id="IPR036390">
    <property type="entry name" value="WH_DNA-bd_sf"/>
</dbReference>
<dbReference type="PRINTS" id="PR00034">
    <property type="entry name" value="HTHCRP"/>
</dbReference>